<dbReference type="PANTHER" id="PTHR24359">
    <property type="entry name" value="SERINE/THREONINE-PROTEIN KINASE SBK1"/>
    <property type="match status" value="1"/>
</dbReference>
<evidence type="ECO:0000313" key="4">
    <source>
        <dbReference type="Proteomes" id="UP000286045"/>
    </source>
</evidence>
<feature type="region of interest" description="Disordered" evidence="1">
    <location>
        <begin position="361"/>
        <end position="393"/>
    </location>
</feature>
<reference evidence="3 4" key="1">
    <citation type="submission" date="2018-12" db="EMBL/GenBank/DDBJ databases">
        <title>Draft genome sequence of Xylaria grammica IHI A82.</title>
        <authorList>
            <person name="Buettner E."/>
            <person name="Kellner H."/>
        </authorList>
    </citation>
    <scope>NUCLEOTIDE SEQUENCE [LARGE SCALE GENOMIC DNA]</scope>
    <source>
        <strain evidence="3 4">IHI A82</strain>
    </source>
</reference>
<evidence type="ECO:0000313" key="3">
    <source>
        <dbReference type="EMBL" id="RWA06173.1"/>
    </source>
</evidence>
<sequence>MRAIPGTTAYYDIVFIDLFKCLKPQMLRKKEDDDDTLFATKHVAREFFQHENLRRFYRCLSSTGVDDDRSLDIGEDEFVRRVLERGLQPFVATLVFFGAPNKALKAFVANVVAKPADVGTKLPLKQDRLNEIFFEDPTTIQNFSHNQHRFCTLTLFQDSDQMVLEDNDTARLPYMEERPIGEGGFGTVWKIKIPYGHFAVRTGGETSFLDGPKVVARKEFVRSKANAKKDFEEELDRYKEILSSAIKCDNVLLIYGAIESSSGSTFSLLMPKAEYNLYQYMDHYGCDHTKSIENMAKHMSYAAGMARGVAHLHNGIEIPGRQKLECFHMDLKPANVLIFHEHDNIIWKISDFGLSRTKTFPGGSRSTARSLAPSPTTNRAGEGTYLAPESESHRGMTEKSDVWSLGCIISVLCVWLQKGRNGVKEYTKSRTESNNGDSSRFFSHKRFSRVKPNPQIAQWHRKLISGEEDKDIRDSLEYILKYLEDKVLLIDGTSRVRAGKIKERLENTATKGLKRVAQPTYDERSADYVNNRSASVVGSYR</sequence>
<dbReference type="GO" id="GO:0004674">
    <property type="term" value="F:protein serine/threonine kinase activity"/>
    <property type="evidence" value="ECO:0007669"/>
    <property type="project" value="TreeGrafter"/>
</dbReference>
<gene>
    <name evidence="3" type="ORF">EKO27_g8942</name>
</gene>
<dbReference type="Gene3D" id="1.10.510.10">
    <property type="entry name" value="Transferase(Phosphotransferase) domain 1"/>
    <property type="match status" value="1"/>
</dbReference>
<name>A0A439CVH6_9PEZI</name>
<dbReference type="Proteomes" id="UP000286045">
    <property type="component" value="Unassembled WGS sequence"/>
</dbReference>
<dbReference type="AlphaFoldDB" id="A0A439CVH6"/>
<evidence type="ECO:0000256" key="1">
    <source>
        <dbReference type="SAM" id="MobiDB-lite"/>
    </source>
</evidence>
<dbReference type="InterPro" id="IPR008271">
    <property type="entry name" value="Ser/Thr_kinase_AS"/>
</dbReference>
<dbReference type="EMBL" id="RYZI01000361">
    <property type="protein sequence ID" value="RWA06173.1"/>
    <property type="molecule type" value="Genomic_DNA"/>
</dbReference>
<dbReference type="GO" id="GO:0005524">
    <property type="term" value="F:ATP binding"/>
    <property type="evidence" value="ECO:0007669"/>
    <property type="project" value="InterPro"/>
</dbReference>
<keyword evidence="4" id="KW-1185">Reference proteome</keyword>
<organism evidence="3 4">
    <name type="scientific">Xylaria grammica</name>
    <dbReference type="NCBI Taxonomy" id="363999"/>
    <lineage>
        <taxon>Eukaryota</taxon>
        <taxon>Fungi</taxon>
        <taxon>Dikarya</taxon>
        <taxon>Ascomycota</taxon>
        <taxon>Pezizomycotina</taxon>
        <taxon>Sordariomycetes</taxon>
        <taxon>Xylariomycetidae</taxon>
        <taxon>Xylariales</taxon>
        <taxon>Xylariaceae</taxon>
        <taxon>Xylaria</taxon>
    </lineage>
</organism>
<dbReference type="SUPFAM" id="SSF56112">
    <property type="entry name" value="Protein kinase-like (PK-like)"/>
    <property type="match status" value="1"/>
</dbReference>
<dbReference type="Gene3D" id="3.30.200.20">
    <property type="entry name" value="Phosphorylase Kinase, domain 1"/>
    <property type="match status" value="1"/>
</dbReference>
<dbReference type="PANTHER" id="PTHR24359:SF1">
    <property type="entry name" value="INHIBITOR OF NUCLEAR FACTOR KAPPA-B KINASE EPSILON SUBUNIT HOMOLOG 1-RELATED"/>
    <property type="match status" value="1"/>
</dbReference>
<accession>A0A439CVH6</accession>
<protein>
    <recommendedName>
        <fullName evidence="2">Protein kinase domain-containing protein</fullName>
    </recommendedName>
</protein>
<dbReference type="InterPro" id="IPR000719">
    <property type="entry name" value="Prot_kinase_dom"/>
</dbReference>
<dbReference type="InterPro" id="IPR011009">
    <property type="entry name" value="Kinase-like_dom_sf"/>
</dbReference>
<feature type="compositionally biased region" description="Polar residues" evidence="1">
    <location>
        <begin position="364"/>
        <end position="379"/>
    </location>
</feature>
<comment type="caution">
    <text evidence="3">The sequence shown here is derived from an EMBL/GenBank/DDBJ whole genome shotgun (WGS) entry which is preliminary data.</text>
</comment>
<dbReference type="SMART" id="SM00220">
    <property type="entry name" value="S_TKc"/>
    <property type="match status" value="1"/>
</dbReference>
<feature type="domain" description="Protein kinase" evidence="2">
    <location>
        <begin position="174"/>
        <end position="521"/>
    </location>
</feature>
<evidence type="ECO:0000259" key="2">
    <source>
        <dbReference type="PROSITE" id="PS50011"/>
    </source>
</evidence>
<dbReference type="CDD" id="cd00180">
    <property type="entry name" value="PKc"/>
    <property type="match status" value="1"/>
</dbReference>
<dbReference type="PROSITE" id="PS00108">
    <property type="entry name" value="PROTEIN_KINASE_ST"/>
    <property type="match status" value="1"/>
</dbReference>
<proteinExistence type="predicted"/>
<dbReference type="Pfam" id="PF00069">
    <property type="entry name" value="Pkinase"/>
    <property type="match status" value="1"/>
</dbReference>
<dbReference type="STRING" id="363999.A0A439CVH6"/>
<dbReference type="PROSITE" id="PS50011">
    <property type="entry name" value="PROTEIN_KINASE_DOM"/>
    <property type="match status" value="1"/>
</dbReference>